<comment type="caution">
    <text evidence="2">The sequence shown here is derived from an EMBL/GenBank/DDBJ whole genome shotgun (WGS) entry which is preliminary data.</text>
</comment>
<dbReference type="AlphaFoldDB" id="A0A388KNU9"/>
<evidence type="ECO:0000313" key="2">
    <source>
        <dbReference type="EMBL" id="GBG71740.1"/>
    </source>
</evidence>
<organism evidence="2 3">
    <name type="scientific">Chara braunii</name>
    <name type="common">Braun's stonewort</name>
    <dbReference type="NCBI Taxonomy" id="69332"/>
    <lineage>
        <taxon>Eukaryota</taxon>
        <taxon>Viridiplantae</taxon>
        <taxon>Streptophyta</taxon>
        <taxon>Charophyceae</taxon>
        <taxon>Charales</taxon>
        <taxon>Characeae</taxon>
        <taxon>Chara</taxon>
    </lineage>
</organism>
<feature type="region of interest" description="Disordered" evidence="1">
    <location>
        <begin position="42"/>
        <end position="126"/>
    </location>
</feature>
<evidence type="ECO:0000256" key="1">
    <source>
        <dbReference type="SAM" id="MobiDB-lite"/>
    </source>
</evidence>
<dbReference type="SUPFAM" id="SSF54160">
    <property type="entry name" value="Chromo domain-like"/>
    <property type="match status" value="1"/>
</dbReference>
<name>A0A388KNU9_CHABU</name>
<feature type="region of interest" description="Disordered" evidence="1">
    <location>
        <begin position="164"/>
        <end position="184"/>
    </location>
</feature>
<dbReference type="EMBL" id="BFEA01000152">
    <property type="protein sequence ID" value="GBG71740.1"/>
    <property type="molecule type" value="Genomic_DNA"/>
</dbReference>
<dbReference type="Gramene" id="GBG71740">
    <property type="protein sequence ID" value="GBG71740"/>
    <property type="gene ID" value="CBR_g9150"/>
</dbReference>
<dbReference type="Proteomes" id="UP000265515">
    <property type="component" value="Unassembled WGS sequence"/>
</dbReference>
<dbReference type="InterPro" id="IPR016197">
    <property type="entry name" value="Chromo-like_dom_sf"/>
</dbReference>
<proteinExistence type="predicted"/>
<feature type="compositionally biased region" description="Basic residues" evidence="1">
    <location>
        <begin position="114"/>
        <end position="124"/>
    </location>
</feature>
<sequence>MKAQLLVLTEAVTRVETMVYENQKACQTIPAAIAKDLSQSISSPKDKMQGAPAEGYTLTGGAAAPVKEFDPGSFSVAGPTDSDPAKAFPGKDNEVCDDDPLVDNAKVESDEERRKRKPKAKPKSVLKSLQHTELEQLKAIPPTGTHAYDDELLSREAETCKESKGRREWKFTGGHPDAVPQRQPTRATRARLHKAGLLSSLPDGVLGILSQAPDQHMPKKPNLLQQPGRPLSPQEPLQERPKISMKCEAEDPLCINEVVIQLLAYNPSRTLYETFAGKNQAAPGPPRGRPVPQYLYFTFQVLDTVAADPFGPSYVLAVPPHIRTYPVFHASKLLPFTPADAFPDRPPQFGPPIPGKGYEVESIEDQWGTGPNCEYLVEFYFQPHTEDRWFTRKELLKSANSVVRFYKAEQKEQLLRRSPHGHS</sequence>
<evidence type="ECO:0000313" key="3">
    <source>
        <dbReference type="Proteomes" id="UP000265515"/>
    </source>
</evidence>
<keyword evidence="3" id="KW-1185">Reference proteome</keyword>
<protein>
    <recommendedName>
        <fullName evidence="4">Chromo domain-containing protein</fullName>
    </recommendedName>
</protein>
<feature type="region of interest" description="Disordered" evidence="1">
    <location>
        <begin position="211"/>
        <end position="240"/>
    </location>
</feature>
<evidence type="ECO:0008006" key="4">
    <source>
        <dbReference type="Google" id="ProtNLM"/>
    </source>
</evidence>
<accession>A0A388KNU9</accession>
<reference evidence="2 3" key="1">
    <citation type="journal article" date="2018" name="Cell">
        <title>The Chara Genome: Secondary Complexity and Implications for Plant Terrestrialization.</title>
        <authorList>
            <person name="Nishiyama T."/>
            <person name="Sakayama H."/>
            <person name="Vries J.D."/>
            <person name="Buschmann H."/>
            <person name="Saint-Marcoux D."/>
            <person name="Ullrich K.K."/>
            <person name="Haas F.B."/>
            <person name="Vanderstraeten L."/>
            <person name="Becker D."/>
            <person name="Lang D."/>
            <person name="Vosolsobe S."/>
            <person name="Rombauts S."/>
            <person name="Wilhelmsson P.K.I."/>
            <person name="Janitza P."/>
            <person name="Kern R."/>
            <person name="Heyl A."/>
            <person name="Rumpler F."/>
            <person name="Villalobos L.I.A.C."/>
            <person name="Clay J.M."/>
            <person name="Skokan R."/>
            <person name="Toyoda A."/>
            <person name="Suzuki Y."/>
            <person name="Kagoshima H."/>
            <person name="Schijlen E."/>
            <person name="Tajeshwar N."/>
            <person name="Catarino B."/>
            <person name="Hetherington A.J."/>
            <person name="Saltykova A."/>
            <person name="Bonnot C."/>
            <person name="Breuninger H."/>
            <person name="Symeonidi A."/>
            <person name="Radhakrishnan G.V."/>
            <person name="Van Nieuwerburgh F."/>
            <person name="Deforce D."/>
            <person name="Chang C."/>
            <person name="Karol K.G."/>
            <person name="Hedrich R."/>
            <person name="Ulvskov P."/>
            <person name="Glockner G."/>
            <person name="Delwiche C.F."/>
            <person name="Petrasek J."/>
            <person name="Van de Peer Y."/>
            <person name="Friml J."/>
            <person name="Beilby M."/>
            <person name="Dolan L."/>
            <person name="Kohara Y."/>
            <person name="Sugano S."/>
            <person name="Fujiyama A."/>
            <person name="Delaux P.-M."/>
            <person name="Quint M."/>
            <person name="TheiBen G."/>
            <person name="Hagemann M."/>
            <person name="Harholt J."/>
            <person name="Dunand C."/>
            <person name="Zachgo S."/>
            <person name="Langdale J."/>
            <person name="Maumus F."/>
            <person name="Straeten D.V.D."/>
            <person name="Gould S.B."/>
            <person name="Rensing S.A."/>
        </authorList>
    </citation>
    <scope>NUCLEOTIDE SEQUENCE [LARGE SCALE GENOMIC DNA]</scope>
    <source>
        <strain evidence="2 3">S276</strain>
    </source>
</reference>
<gene>
    <name evidence="2" type="ORF">CBR_g9150</name>
</gene>